<gene>
    <name evidence="1" type="ORF">SAMN05444003_2160</name>
</gene>
<dbReference type="STRING" id="1508389.SAMN05444003_2160"/>
<dbReference type="InterPro" id="IPR029044">
    <property type="entry name" value="Nucleotide-diphossugar_trans"/>
</dbReference>
<dbReference type="AlphaFoldDB" id="A0A1M5QJL3"/>
<dbReference type="Proteomes" id="UP000184074">
    <property type="component" value="Unassembled WGS sequence"/>
</dbReference>
<name>A0A1M5QJL3_9RHOB</name>
<dbReference type="Pfam" id="PF13704">
    <property type="entry name" value="Glyco_tranf_2_4"/>
    <property type="match status" value="1"/>
</dbReference>
<sequence>MGNAGQAKSPFQRTRPFTQPAKLSRALKLYRLRWKRRRFLVRSLRKRSELVPKQDRTTGIKRTDILLFVTVRNEEERLPYFLDYYRRLGIDHFLFVDNASTDGTGELLRRQDDVSLWSTDQSYRLSRFGVDWLTALQFRYGGGHWCLTVDADELLVYPDCETRGLADLTTEMERVGQTALGAVMLDMFPRRSISEVVYQSGEDPIESLPWFDANGYRTQIHQTYENEWIQGGVRDRYFFVSDPSRAPTLNKFPLVKWNRRYAYVNSTHQILPVKLHQFLDLDTQKHVSGALLHTKFLPSIMEKSLEELVRKQHFQNSDLYQNYHQTLAEGPDLWVETAQKYTNSHLLVELGLISKGQLPEN</sequence>
<proteinExistence type="predicted"/>
<dbReference type="Gene3D" id="3.90.550.10">
    <property type="entry name" value="Spore Coat Polysaccharide Biosynthesis Protein SpsA, Chain A"/>
    <property type="match status" value="1"/>
</dbReference>
<dbReference type="EMBL" id="FQXB01000003">
    <property type="protein sequence ID" value="SHH14282.1"/>
    <property type="molecule type" value="Genomic_DNA"/>
</dbReference>
<dbReference type="GO" id="GO:0016740">
    <property type="term" value="F:transferase activity"/>
    <property type="evidence" value="ECO:0007669"/>
    <property type="project" value="UniProtKB-KW"/>
</dbReference>
<keyword evidence="2" id="KW-1185">Reference proteome</keyword>
<dbReference type="SUPFAM" id="SSF53448">
    <property type="entry name" value="Nucleotide-diphospho-sugar transferases"/>
    <property type="match status" value="1"/>
</dbReference>
<organism evidence="1 2">
    <name type="scientific">Cognatiyoonia sediminum</name>
    <dbReference type="NCBI Taxonomy" id="1508389"/>
    <lineage>
        <taxon>Bacteria</taxon>
        <taxon>Pseudomonadati</taxon>
        <taxon>Pseudomonadota</taxon>
        <taxon>Alphaproteobacteria</taxon>
        <taxon>Rhodobacterales</taxon>
        <taxon>Paracoccaceae</taxon>
        <taxon>Cognatiyoonia</taxon>
    </lineage>
</organism>
<evidence type="ECO:0000313" key="1">
    <source>
        <dbReference type="EMBL" id="SHH14282.1"/>
    </source>
</evidence>
<evidence type="ECO:0000313" key="2">
    <source>
        <dbReference type="Proteomes" id="UP000184074"/>
    </source>
</evidence>
<keyword evidence="1" id="KW-0808">Transferase</keyword>
<accession>A0A1M5QJL3</accession>
<protein>
    <submittedName>
        <fullName evidence="1">Glycosyl transferase family 2</fullName>
    </submittedName>
</protein>
<reference evidence="1 2" key="1">
    <citation type="submission" date="2016-11" db="EMBL/GenBank/DDBJ databases">
        <authorList>
            <person name="Jaros S."/>
            <person name="Januszkiewicz K."/>
            <person name="Wedrychowicz H."/>
        </authorList>
    </citation>
    <scope>NUCLEOTIDE SEQUENCE [LARGE SCALE GENOMIC DNA]</scope>
    <source>
        <strain evidence="1 2">DSM 28715</strain>
    </source>
</reference>